<evidence type="ECO:0000313" key="2">
    <source>
        <dbReference type="Proteomes" id="UP000019225"/>
    </source>
</evidence>
<evidence type="ECO:0000313" key="1">
    <source>
        <dbReference type="EMBL" id="AHH98194.1"/>
    </source>
</evidence>
<keyword evidence="2" id="KW-1185">Reference proteome</keyword>
<gene>
    <name evidence="1" type="ORF">KALB_4832</name>
</gene>
<accession>W5WJ62</accession>
<organism evidence="1 2">
    <name type="scientific">Kutzneria albida DSM 43870</name>
    <dbReference type="NCBI Taxonomy" id="1449976"/>
    <lineage>
        <taxon>Bacteria</taxon>
        <taxon>Bacillati</taxon>
        <taxon>Actinomycetota</taxon>
        <taxon>Actinomycetes</taxon>
        <taxon>Pseudonocardiales</taxon>
        <taxon>Pseudonocardiaceae</taxon>
        <taxon>Kutzneria</taxon>
    </lineage>
</organism>
<dbReference type="Proteomes" id="UP000019225">
    <property type="component" value="Chromosome"/>
</dbReference>
<dbReference type="EMBL" id="CP007155">
    <property type="protein sequence ID" value="AHH98194.1"/>
    <property type="molecule type" value="Genomic_DNA"/>
</dbReference>
<dbReference type="eggNOG" id="ENOG50320EK">
    <property type="taxonomic scope" value="Bacteria"/>
</dbReference>
<proteinExistence type="predicted"/>
<reference evidence="1 2" key="1">
    <citation type="journal article" date="2014" name="BMC Genomics">
        <title>Complete genome sequence of producer of the glycopeptide antibiotic Aculeximycin Kutzneria albida DSM 43870T, a representative of minor genus of Pseudonocardiaceae.</title>
        <authorList>
            <person name="Rebets Y."/>
            <person name="Tokovenko B."/>
            <person name="Lushchyk I."/>
            <person name="Ruckert C."/>
            <person name="Zaburannyi N."/>
            <person name="Bechthold A."/>
            <person name="Kalinowski J."/>
            <person name="Luzhetskyy A."/>
        </authorList>
    </citation>
    <scope>NUCLEOTIDE SEQUENCE [LARGE SCALE GENOMIC DNA]</scope>
    <source>
        <strain evidence="1">DSM 43870</strain>
    </source>
</reference>
<dbReference type="OrthoDB" id="3693098at2"/>
<protein>
    <submittedName>
        <fullName evidence="1">Uncharacterized protein</fullName>
    </submittedName>
</protein>
<dbReference type="KEGG" id="kal:KALB_4832"/>
<dbReference type="STRING" id="1449976.KALB_4832"/>
<name>W5WJ62_9PSEU</name>
<dbReference type="HOGENOM" id="CLU_2131733_0_0_11"/>
<dbReference type="RefSeq" id="WP_025358223.1">
    <property type="nucleotide sequence ID" value="NZ_CP007155.1"/>
</dbReference>
<sequence>MDPLTDAASIRAFPELAGLMAIRDHNWVFQRVLDDEGHLTQLDGFRCWPTATDAIRIHSATDVIGLRILSGENGIVWTRTGALTDVIAELIELPAPDAPNAPTLVRASAPLLWTPGNPF</sequence>
<dbReference type="AlphaFoldDB" id="W5WJ62"/>